<gene>
    <name evidence="14" type="primary">MCM2_1</name>
    <name evidence="14" type="ORF">FOL46_006009</name>
</gene>
<dbReference type="PANTHER" id="PTHR11630:SF44">
    <property type="entry name" value="DNA REPLICATION LICENSING FACTOR MCM2"/>
    <property type="match status" value="1"/>
</dbReference>
<dbReference type="SMART" id="SM01185">
    <property type="entry name" value="EFP"/>
    <property type="match status" value="1"/>
</dbReference>
<dbReference type="Pfam" id="PF12619">
    <property type="entry name" value="MCM2_N"/>
    <property type="match status" value="1"/>
</dbReference>
<dbReference type="GO" id="GO:0003746">
    <property type="term" value="F:translation elongation factor activity"/>
    <property type="evidence" value="ECO:0007669"/>
    <property type="project" value="InterPro"/>
</dbReference>
<keyword evidence="8" id="KW-0067">ATP-binding</keyword>
<dbReference type="Gene3D" id="3.40.50.300">
    <property type="entry name" value="P-loop containing nucleotide triphosphate hydrolases"/>
    <property type="match status" value="2"/>
</dbReference>
<dbReference type="SUPFAM" id="SSF82171">
    <property type="entry name" value="DPP6 N-terminal domain-like"/>
    <property type="match status" value="1"/>
</dbReference>
<protein>
    <recommendedName>
        <fullName evidence="3">DNA replication licensing factor MCM2</fullName>
        <ecNumber evidence="2">3.6.4.12</ecNumber>
    </recommendedName>
</protein>
<dbReference type="Pfam" id="PF23669">
    <property type="entry name" value="WHD_MCM2"/>
    <property type="match status" value="1"/>
</dbReference>
<dbReference type="SMART" id="SM00350">
    <property type="entry name" value="MCM"/>
    <property type="match status" value="1"/>
</dbReference>
<dbReference type="Gene3D" id="2.40.50.140">
    <property type="entry name" value="Nucleic acid-binding proteins"/>
    <property type="match status" value="2"/>
</dbReference>
<evidence type="ECO:0000256" key="6">
    <source>
        <dbReference type="ARBA" id="ARBA00022801"/>
    </source>
</evidence>
<feature type="compositionally biased region" description="Basic and acidic residues" evidence="12">
    <location>
        <begin position="1069"/>
        <end position="1086"/>
    </location>
</feature>
<keyword evidence="7 14" id="KW-0347">Helicase</keyword>
<feature type="compositionally biased region" description="Polar residues" evidence="12">
    <location>
        <begin position="1968"/>
        <end position="1983"/>
    </location>
</feature>
<dbReference type="GO" id="GO:0006508">
    <property type="term" value="P:proteolysis"/>
    <property type="evidence" value="ECO:0007669"/>
    <property type="project" value="InterPro"/>
</dbReference>
<dbReference type="PRINTS" id="PR01658">
    <property type="entry name" value="MCMPROTEIN2"/>
</dbReference>
<feature type="non-terminal residue" evidence="14">
    <location>
        <position position="2454"/>
    </location>
</feature>
<feature type="region of interest" description="Disordered" evidence="12">
    <location>
        <begin position="363"/>
        <end position="387"/>
    </location>
</feature>
<dbReference type="GO" id="GO:0000727">
    <property type="term" value="P:double-strand break repair via break-induced replication"/>
    <property type="evidence" value="ECO:0007669"/>
    <property type="project" value="TreeGrafter"/>
</dbReference>
<accession>A0A7J6LP78</accession>
<evidence type="ECO:0000256" key="2">
    <source>
        <dbReference type="ARBA" id="ARBA00012551"/>
    </source>
</evidence>
<keyword evidence="5" id="KW-0547">Nucleotide-binding</keyword>
<feature type="compositionally biased region" description="Low complexity" evidence="12">
    <location>
        <begin position="1905"/>
        <end position="1919"/>
    </location>
</feature>
<dbReference type="Pfam" id="PF00326">
    <property type="entry name" value="Peptidase_S9"/>
    <property type="match status" value="1"/>
</dbReference>
<dbReference type="GO" id="GO:0005524">
    <property type="term" value="F:ATP binding"/>
    <property type="evidence" value="ECO:0007669"/>
    <property type="project" value="UniProtKB-KW"/>
</dbReference>
<name>A0A7J6LP78_PEROL</name>
<organism evidence="14 15">
    <name type="scientific">Perkinsus olseni</name>
    <name type="common">Perkinsus atlanticus</name>
    <dbReference type="NCBI Taxonomy" id="32597"/>
    <lineage>
        <taxon>Eukaryota</taxon>
        <taxon>Sar</taxon>
        <taxon>Alveolata</taxon>
        <taxon>Perkinsozoa</taxon>
        <taxon>Perkinsea</taxon>
        <taxon>Perkinsida</taxon>
        <taxon>Perkinsidae</taxon>
        <taxon>Perkinsus</taxon>
    </lineage>
</organism>
<dbReference type="EMBL" id="JABANN010000378">
    <property type="protein sequence ID" value="KAF4660721.1"/>
    <property type="molecule type" value="Genomic_DNA"/>
</dbReference>
<sequence>YGIRLLDADKCVNYDVEEPDAADAGGAPSSSMITSVSNRVLVRLNGPLRSVACSRAFATVVTPANEIDKGSIIKQKWKEDGPSEYWEINNVRQVKQGRQAAHVSLEYTNLTSNKPERWKGSTTAKFNVVKVEKQACQILYWDNDEKVFFVQDDQFNQQELPQKYVKEASKFLKNGDQVTLWLDDDEIVKVMPFQSFSPTAKIENKAAAIVKSILSSSASVVSANFVGGGGTSAATLLFSRPDLEEFEPRKFCRHIVFRTDDRGTFDLPDVPVDERLKAWAFSSDGHSCEARITAGPTESKDPSNGGNSTLYLEVYEGGHQLVRRQLPKDILEVRNGGPFGELVMYGQSYVLIHGERRPPKYPKTWWSTEPTTSEAKKRTGRGDDGDVTAELTPLSRFRYHPNFGEKLTSIKEPCVYIYSLADDEFIDINQRLGSEFMKDKTLGFTTFSRKGRGLFLTVYHTGPTPLAREGLSVCFNRPSSIYYIGDFAARTVSPKLISEGLYMAIGPNPSPDGERVMFVGARNRFSTHITAMDLYVLDSNNMLYHEVPITGDDNWTGLFLHLHEESRSLIRWVPNSGNNKVILTTQSKGAYRTFVVDINSGKIVRNIWPGKRPESPDGQSDSCSLLDVGGGDGQSSRALVMTQSLVDRPSISSVSISDPESDCIEVMAVPPVEWNGGSPPTISLVQGESCTGCLVTPKAWNQQLVARLHGGPHSFSANAFVGEVAYLLQAGFAVVLPNYRGSTSFGLDFLNALPGHAGTMDVADCDDIVVHAEQDLLRDTGKEVKGVSVFGGSHGGFLCGHLMGSSDASVRGRYQCGILWNPAVDLLSQCLTTDIPEWCFVEAFGEEEGAPDFDYQALTRKQIDRMREVSATPLAKNVDKPVLLLLGESDQRVPHMGGLRWAQAVSVNGHCPSVDVYMYPQQGHAIDKPECNTNTSVLVLSYLMTETHQDEQSSRPCIVRLMGIGRQRVHSRPAIASKTLLELLFRMSHRDRFFPTRDEPQDDDDIDAGSEAVEDDRISDGIEDVVEDDAEEGEGEDLMDNMEEDYRAIPELDRYDPRMLDENDYGDDVGARRRAERELRDRDRGQGRRMPGAVFSGDSSDSEEEDERMGAYERKRRRLERLRRAAQAEDDDAAMDEEFDADLIDLNNEDVGPDTDLSPDSRLGKKIIANFTKFLQTFIDPNEDANEPYYSEKIHHMCADGKTSITVSFHPHLADWSPFMAQWLCDRPHHILKLLHVSATEFTKKKYKELFANDRHREISVRIVSFPVVDLIRNLRAFHINKLVNVVGVVTRRSVLLPKLRVLYLTCMNCQFLCGPFDLSASEESGARFSPGHCPECQGTGPYAVNREETVYKNHQVITLQEAPGSVLPGRMPRSVEVILSDDLVDSVRPGDQCSIVGTYHARYDSAGNVRAGFPVFKCAIEANSIVRQNEMKIESVRDEDKREIFALSKDPHVRERIIASIAPSVYGATTVKTALAMALFGGREKVAQGRHRIRGDINVLILGDPGLAKSQCLKFVNKLFQRSVYTTGKGASAVGLTASVRRYNPSLTFTDNVDLTDPILSRFDALCVIRDEIDIFQDERLADFVVCTHMQNHPREPNDNVRPRNQETDSLYEPIDQDLLRKYILYARTSVFPKISDVDADKLANFYKEIRSAASDSHGLPMTVRHIESMIRMAEASAKMELRDYVTSKDIDHAIATMLNSFIMTQKHAVAERLRRRFEAKYISSVTDHNELLHFMLRKMFKQQMDLVLLTTGIGRDAADVDDADMPEITIDKTAFIHEAQQADLRNVREYMESALFAEVFTIDEDGKTIRRKALFFGLPVITITMAREWKQQGEDKKEGGYGDRYQAKGWEKNWKGSRGWNNKKGGDRENEWKDNDKGWRDNRKSWKDNKSNWNEGNRRSDWKSSSAEESNSKSWEATETGDGSGDKPQEDTKWSSSDGAWEADRNGQWKEGQQGGADSWKGGNTWGDSGNGDQWKSATNWEDTKKDGASDDQKEDPWKQGSGHEADDHQPQSEEYADGDDDEDAVADMEYSDDWSKTYVWVRCATVGQLEFTIGDLPEFDSSIDTSSLWTFTVYLNRVPGSKPLTIPVVSGDMERLVFAPRLDAKDDQETWGHVTNNGALEPVKMCMGKDKNGVLVLEYPRAENEYQDPDPTALSSPKEFWTEVDEIPTRKLCVTQGDRVLYFDSWSQLDTPYISATYATKQDRGPVLLGDSKDRSWEGFSVGVKLRNSDNSNHTSDWGVKGETEETNENCEEKEKEEEQLHQTRWFSVSLNRGKLNIWAPDGPMKDTDEKILVFQHSRKESSWIIPEAWLRTGVPDTDVDEALKSKQPLKSMNGYVYAQQFYGTVQSLHKSHSATGDEDGDGDDVAPAVTPPEISEKPPIQEQMMNMSKSFWHEREGREGRLQQLREKCQVMKDYNDNLASQLEEAEGLYKDLSEKVEQMKAKIGCTVSN</sequence>
<dbReference type="Pfam" id="PF00493">
    <property type="entry name" value="MCM"/>
    <property type="match status" value="1"/>
</dbReference>
<dbReference type="GO" id="GO:0005634">
    <property type="term" value="C:nucleus"/>
    <property type="evidence" value="ECO:0007669"/>
    <property type="project" value="InterPro"/>
</dbReference>
<dbReference type="GO" id="GO:0042555">
    <property type="term" value="C:MCM complex"/>
    <property type="evidence" value="ECO:0007669"/>
    <property type="project" value="InterPro"/>
</dbReference>
<proteinExistence type="inferred from homology"/>
<evidence type="ECO:0000256" key="3">
    <source>
        <dbReference type="ARBA" id="ARBA00018925"/>
    </source>
</evidence>
<evidence type="ECO:0000256" key="1">
    <source>
        <dbReference type="ARBA" id="ARBA00008010"/>
    </source>
</evidence>
<evidence type="ECO:0000256" key="10">
    <source>
        <dbReference type="ARBA" id="ARBA00023306"/>
    </source>
</evidence>
<dbReference type="InterPro" id="IPR029058">
    <property type="entry name" value="AB_hydrolase_fold"/>
</dbReference>
<dbReference type="InterPro" id="IPR033762">
    <property type="entry name" value="MCM_OB"/>
</dbReference>
<feature type="region of interest" description="Disordered" evidence="12">
    <location>
        <begin position="1058"/>
        <end position="1111"/>
    </location>
</feature>
<evidence type="ECO:0000313" key="15">
    <source>
        <dbReference type="Proteomes" id="UP000572268"/>
    </source>
</evidence>
<dbReference type="PROSITE" id="PS50051">
    <property type="entry name" value="MCM_2"/>
    <property type="match status" value="2"/>
</dbReference>
<dbReference type="InterPro" id="IPR001208">
    <property type="entry name" value="MCM_dom"/>
</dbReference>
<dbReference type="GO" id="GO:0017116">
    <property type="term" value="F:single-stranded DNA helicase activity"/>
    <property type="evidence" value="ECO:0007669"/>
    <property type="project" value="TreeGrafter"/>
</dbReference>
<dbReference type="GO" id="GO:1902975">
    <property type="term" value="P:mitotic DNA replication initiation"/>
    <property type="evidence" value="ECO:0007669"/>
    <property type="project" value="TreeGrafter"/>
</dbReference>
<feature type="domain" description="MCM C-terminal AAA(+) ATPase" evidence="13">
    <location>
        <begin position="1544"/>
        <end position="1586"/>
    </location>
</feature>
<evidence type="ECO:0000256" key="11">
    <source>
        <dbReference type="SAM" id="Coils"/>
    </source>
</evidence>
<comment type="caution">
    <text evidence="14">The sequence shown here is derived from an EMBL/GenBank/DDBJ whole genome shotgun (WGS) entry which is preliminary data.</text>
</comment>
<dbReference type="InterPro" id="IPR027417">
    <property type="entry name" value="P-loop_NTPase"/>
</dbReference>
<comment type="similarity">
    <text evidence="1">Belongs to the MCM family.</text>
</comment>
<feature type="region of interest" description="Disordered" evidence="12">
    <location>
        <begin position="2352"/>
        <end position="2384"/>
    </location>
</feature>
<dbReference type="Gene3D" id="3.30.1640.10">
    <property type="entry name" value="mini-chromosome maintenance (MCM) complex, chain A, domain 1"/>
    <property type="match status" value="1"/>
</dbReference>
<evidence type="ECO:0000256" key="5">
    <source>
        <dbReference type="ARBA" id="ARBA00022741"/>
    </source>
</evidence>
<evidence type="ECO:0000256" key="7">
    <source>
        <dbReference type="ARBA" id="ARBA00022806"/>
    </source>
</evidence>
<keyword evidence="11" id="KW-0175">Coiled coil</keyword>
<dbReference type="Proteomes" id="UP000572268">
    <property type="component" value="Unassembled WGS sequence"/>
</dbReference>
<feature type="compositionally biased region" description="Basic and acidic residues" evidence="12">
    <location>
        <begin position="1866"/>
        <end position="1904"/>
    </location>
</feature>
<keyword evidence="6" id="KW-0378">Hydrolase</keyword>
<dbReference type="Pfam" id="PF14551">
    <property type="entry name" value="MCM_N"/>
    <property type="match status" value="1"/>
</dbReference>
<feature type="coiled-coil region" evidence="11">
    <location>
        <begin position="2406"/>
        <end position="2447"/>
    </location>
</feature>
<evidence type="ECO:0000256" key="9">
    <source>
        <dbReference type="ARBA" id="ARBA00023125"/>
    </source>
</evidence>
<keyword evidence="10" id="KW-0131">Cell cycle</keyword>
<dbReference type="SUPFAM" id="SSF52540">
    <property type="entry name" value="P-loop containing nucleoside triphosphate hydrolases"/>
    <property type="match status" value="1"/>
</dbReference>
<evidence type="ECO:0000259" key="13">
    <source>
        <dbReference type="PROSITE" id="PS50051"/>
    </source>
</evidence>
<evidence type="ECO:0000256" key="8">
    <source>
        <dbReference type="ARBA" id="ARBA00022840"/>
    </source>
</evidence>
<evidence type="ECO:0000256" key="12">
    <source>
        <dbReference type="SAM" id="MobiDB-lite"/>
    </source>
</evidence>
<keyword evidence="4" id="KW-0235">DNA replication</keyword>
<dbReference type="InterPro" id="IPR041562">
    <property type="entry name" value="MCM_lid"/>
</dbReference>
<dbReference type="GO" id="GO:0043138">
    <property type="term" value="F:3'-5' DNA helicase activity"/>
    <property type="evidence" value="ECO:0007669"/>
    <property type="project" value="TreeGrafter"/>
</dbReference>
<dbReference type="Pfam" id="PF17855">
    <property type="entry name" value="MCM_lid"/>
    <property type="match status" value="1"/>
</dbReference>
<reference evidence="14 15" key="1">
    <citation type="submission" date="2020-04" db="EMBL/GenBank/DDBJ databases">
        <title>Perkinsus olseni comparative genomics.</title>
        <authorList>
            <person name="Bogema D.R."/>
        </authorList>
    </citation>
    <scope>NUCLEOTIDE SEQUENCE [LARGE SCALE GENOMIC DNA]</scope>
    <source>
        <strain evidence="14">ATCC PRA-31</strain>
    </source>
</reference>
<dbReference type="GO" id="GO:0003697">
    <property type="term" value="F:single-stranded DNA binding"/>
    <property type="evidence" value="ECO:0007669"/>
    <property type="project" value="TreeGrafter"/>
</dbReference>
<dbReference type="Pfam" id="PF17207">
    <property type="entry name" value="MCM_OB"/>
    <property type="match status" value="1"/>
</dbReference>
<dbReference type="InterPro" id="IPR008045">
    <property type="entry name" value="MCM2"/>
</dbReference>
<dbReference type="InterPro" id="IPR027925">
    <property type="entry name" value="MCM_N"/>
</dbReference>
<dbReference type="GO" id="GO:0008236">
    <property type="term" value="F:serine-type peptidase activity"/>
    <property type="evidence" value="ECO:0007669"/>
    <property type="project" value="InterPro"/>
</dbReference>
<keyword evidence="9" id="KW-0238">DNA-binding</keyword>
<dbReference type="Gene3D" id="3.40.50.1820">
    <property type="entry name" value="alpha/beta hydrolase"/>
    <property type="match status" value="1"/>
</dbReference>
<feature type="region of interest" description="Disordered" evidence="12">
    <location>
        <begin position="994"/>
        <end position="1019"/>
    </location>
</feature>
<dbReference type="PANTHER" id="PTHR11630">
    <property type="entry name" value="DNA REPLICATION LICENSING FACTOR MCM FAMILY MEMBER"/>
    <property type="match status" value="1"/>
</dbReference>
<feature type="compositionally biased region" description="Basic and acidic residues" evidence="12">
    <location>
        <begin position="1984"/>
        <end position="2014"/>
    </location>
</feature>
<feature type="region of interest" description="Disordered" evidence="12">
    <location>
        <begin position="1855"/>
        <end position="2025"/>
    </location>
</feature>
<evidence type="ECO:0000313" key="14">
    <source>
        <dbReference type="EMBL" id="KAF4660721.1"/>
    </source>
</evidence>
<dbReference type="InterPro" id="IPR001375">
    <property type="entry name" value="Peptidase_S9_cat"/>
</dbReference>
<dbReference type="EC" id="3.6.4.12" evidence="2"/>
<evidence type="ECO:0000256" key="4">
    <source>
        <dbReference type="ARBA" id="ARBA00022705"/>
    </source>
</evidence>
<feature type="compositionally biased region" description="Basic and acidic residues" evidence="12">
    <location>
        <begin position="1926"/>
        <end position="1935"/>
    </location>
</feature>
<feature type="domain" description="MCM C-terminal AAA(+) ATPase" evidence="13">
    <location>
        <begin position="1454"/>
        <end position="1543"/>
    </location>
</feature>
<dbReference type="InterPro" id="IPR012340">
    <property type="entry name" value="NA-bd_OB-fold"/>
</dbReference>
<dbReference type="Gene3D" id="2.20.28.10">
    <property type="match status" value="1"/>
</dbReference>
<dbReference type="InterPro" id="IPR031327">
    <property type="entry name" value="MCM"/>
</dbReference>
<feature type="compositionally biased region" description="Basic and acidic residues" evidence="12">
    <location>
        <begin position="374"/>
        <end position="384"/>
    </location>
</feature>
<feature type="compositionally biased region" description="Acidic residues" evidence="12">
    <location>
        <begin position="1000"/>
        <end position="1014"/>
    </location>
</feature>
<dbReference type="SUPFAM" id="SSF53474">
    <property type="entry name" value="alpha/beta-Hydrolases"/>
    <property type="match status" value="1"/>
</dbReference>
<dbReference type="InterPro" id="IPR001059">
    <property type="entry name" value="Transl_elong_P/YeiP_cen"/>
</dbReference>
<dbReference type="SUPFAM" id="SSF50249">
    <property type="entry name" value="Nucleic acid-binding proteins"/>
    <property type="match status" value="1"/>
</dbReference>
<dbReference type="InterPro" id="IPR059098">
    <property type="entry name" value="WHD_MCM2"/>
</dbReference>